<evidence type="ECO:0000256" key="2">
    <source>
        <dbReference type="ARBA" id="ARBA00022679"/>
    </source>
</evidence>
<evidence type="ECO:0000313" key="5">
    <source>
        <dbReference type="Proteomes" id="UP001281410"/>
    </source>
</evidence>
<name>A0AAE0E7C7_9ROSI</name>
<keyword evidence="2" id="KW-0808">Transferase</keyword>
<keyword evidence="3" id="KW-0012">Acyltransferase</keyword>
<dbReference type="PANTHER" id="PTHR31623">
    <property type="entry name" value="F21J9.9"/>
    <property type="match status" value="1"/>
</dbReference>
<evidence type="ECO:0000313" key="4">
    <source>
        <dbReference type="EMBL" id="KAK3212138.1"/>
    </source>
</evidence>
<keyword evidence="5" id="KW-1185">Reference proteome</keyword>
<sequence length="288" mass="33271">MMIRTRIVLIYKQQVQVISKKLIKPAIPTLSHLQNVNISFIDQISWKIYQGESLDQLQRQRVEYVEALVNGQLSQILQGETESNKLNHFVPDEVEEFATTHFDAIQINIFNCGGRYWFVIFTLNTRRLHIVYVRKSMVLIWRAQINAARARYGRLMSSQLLVLMGLRGDKKLKKIPENCCGNLITLITTRFDQAKESKIWGLNKFIDQVSGAIRNSIMEYAKLTKGPDDNEDDEFFSKVSMKPQIEIYGGIRKGDGDVHLFSSVRKIPFYEAYFGWGNPAWGKICPKM</sequence>
<dbReference type="AlphaFoldDB" id="A0AAE0E7C7"/>
<proteinExistence type="inferred from homology"/>
<dbReference type="InterPro" id="IPR023213">
    <property type="entry name" value="CAT-like_dom_sf"/>
</dbReference>
<dbReference type="Pfam" id="PF02458">
    <property type="entry name" value="Transferase"/>
    <property type="match status" value="1"/>
</dbReference>
<reference evidence="4" key="1">
    <citation type="journal article" date="2023" name="Plant J.">
        <title>Genome sequences and population genomics provide insights into the demographic history, inbreeding, and mutation load of two 'living fossil' tree species of Dipteronia.</title>
        <authorList>
            <person name="Feng Y."/>
            <person name="Comes H.P."/>
            <person name="Chen J."/>
            <person name="Zhu S."/>
            <person name="Lu R."/>
            <person name="Zhang X."/>
            <person name="Li P."/>
            <person name="Qiu J."/>
            <person name="Olsen K.M."/>
            <person name="Qiu Y."/>
        </authorList>
    </citation>
    <scope>NUCLEOTIDE SEQUENCE</scope>
    <source>
        <strain evidence="4">NBL</strain>
    </source>
</reference>
<gene>
    <name evidence="4" type="ORF">Dsin_016844</name>
</gene>
<evidence type="ECO:0000256" key="3">
    <source>
        <dbReference type="ARBA" id="ARBA00023315"/>
    </source>
</evidence>
<dbReference type="GO" id="GO:0016746">
    <property type="term" value="F:acyltransferase activity"/>
    <property type="evidence" value="ECO:0007669"/>
    <property type="project" value="UniProtKB-KW"/>
</dbReference>
<comment type="caution">
    <text evidence="4">The sequence shown here is derived from an EMBL/GenBank/DDBJ whole genome shotgun (WGS) entry which is preliminary data.</text>
</comment>
<dbReference type="EMBL" id="JANJYJ010000005">
    <property type="protein sequence ID" value="KAK3212138.1"/>
    <property type="molecule type" value="Genomic_DNA"/>
</dbReference>
<evidence type="ECO:0000256" key="1">
    <source>
        <dbReference type="ARBA" id="ARBA00009861"/>
    </source>
</evidence>
<dbReference type="Proteomes" id="UP001281410">
    <property type="component" value="Unassembled WGS sequence"/>
</dbReference>
<comment type="similarity">
    <text evidence="1">Belongs to the plant acyltransferase family.</text>
</comment>
<organism evidence="4 5">
    <name type="scientific">Dipteronia sinensis</name>
    <dbReference type="NCBI Taxonomy" id="43782"/>
    <lineage>
        <taxon>Eukaryota</taxon>
        <taxon>Viridiplantae</taxon>
        <taxon>Streptophyta</taxon>
        <taxon>Embryophyta</taxon>
        <taxon>Tracheophyta</taxon>
        <taxon>Spermatophyta</taxon>
        <taxon>Magnoliopsida</taxon>
        <taxon>eudicotyledons</taxon>
        <taxon>Gunneridae</taxon>
        <taxon>Pentapetalae</taxon>
        <taxon>rosids</taxon>
        <taxon>malvids</taxon>
        <taxon>Sapindales</taxon>
        <taxon>Sapindaceae</taxon>
        <taxon>Hippocastanoideae</taxon>
        <taxon>Acereae</taxon>
        <taxon>Dipteronia</taxon>
    </lineage>
</organism>
<protein>
    <submittedName>
        <fullName evidence="4">Uncharacterized protein</fullName>
    </submittedName>
</protein>
<dbReference type="PANTHER" id="PTHR31623:SF83">
    <property type="entry name" value="ACETYL-COA-BENZYLALCOHOL ACETYLTRANSFERASE-LIKE"/>
    <property type="match status" value="1"/>
</dbReference>
<dbReference type="Gene3D" id="3.30.559.10">
    <property type="entry name" value="Chloramphenicol acetyltransferase-like domain"/>
    <property type="match status" value="1"/>
</dbReference>
<accession>A0AAE0E7C7</accession>